<comment type="caution">
    <text evidence="1">The sequence shown here is derived from an EMBL/GenBank/DDBJ whole genome shotgun (WGS) entry which is preliminary data.</text>
</comment>
<dbReference type="EMBL" id="JABXYK010000011">
    <property type="protein sequence ID" value="NVP57119.1"/>
    <property type="molecule type" value="Genomic_DNA"/>
</dbReference>
<evidence type="ECO:0000313" key="2">
    <source>
        <dbReference type="Proteomes" id="UP000659172"/>
    </source>
</evidence>
<evidence type="ECO:0000313" key="1">
    <source>
        <dbReference type="EMBL" id="NVP57119.1"/>
    </source>
</evidence>
<protein>
    <submittedName>
        <fullName evidence="1">Uncharacterized protein</fullName>
    </submittedName>
</protein>
<reference evidence="1 2" key="1">
    <citation type="submission" date="2020-06" db="EMBL/GenBank/DDBJ databases">
        <title>Rhizobium sp.nov. isolated from the tomato plant.</title>
        <authorList>
            <person name="Thin K.K."/>
            <person name="Zhang X."/>
            <person name="He S."/>
        </authorList>
    </citation>
    <scope>NUCLEOTIDE SEQUENCE [LARGE SCALE GENOMIC DNA]</scope>
    <source>
        <strain evidence="1 2">DBTS2</strain>
    </source>
</reference>
<keyword evidence="2" id="KW-1185">Reference proteome</keyword>
<organism evidence="1 2">
    <name type="scientific">Mycoplana rhizolycopersici</name>
    <dbReference type="NCBI Taxonomy" id="2746702"/>
    <lineage>
        <taxon>Bacteria</taxon>
        <taxon>Pseudomonadati</taxon>
        <taxon>Pseudomonadota</taxon>
        <taxon>Alphaproteobacteria</taxon>
        <taxon>Hyphomicrobiales</taxon>
        <taxon>Rhizobiaceae</taxon>
        <taxon>Mycoplana</taxon>
    </lineage>
</organism>
<sequence length="68" mass="7939">MSALLRFGDMVLRKHQLPISDAHRLSQAYPTHRKLQEDRDQIVRATLDIPSQSFRELISIKSARPVWN</sequence>
<dbReference type="RefSeq" id="WP_176951089.1">
    <property type="nucleotide sequence ID" value="NZ_JABXYK010000011.1"/>
</dbReference>
<dbReference type="Proteomes" id="UP000659172">
    <property type="component" value="Unassembled WGS sequence"/>
</dbReference>
<proteinExistence type="predicted"/>
<gene>
    <name evidence="1" type="ORF">HV823_17825</name>
</gene>
<accession>A0ABX2QLE9</accession>
<name>A0ABX2QLE9_9HYPH</name>